<dbReference type="Proteomes" id="UP000644192">
    <property type="component" value="Unassembled WGS sequence"/>
</dbReference>
<organism evidence="2 3">
    <name type="scientific">Pseudomonas aeruginosa</name>
    <dbReference type="NCBI Taxonomy" id="287"/>
    <lineage>
        <taxon>Bacteria</taxon>
        <taxon>Pseudomonadati</taxon>
        <taxon>Pseudomonadota</taxon>
        <taxon>Gammaproteobacteria</taxon>
        <taxon>Pseudomonadales</taxon>
        <taxon>Pseudomonadaceae</taxon>
        <taxon>Pseudomonas</taxon>
    </lineage>
</organism>
<dbReference type="GO" id="GO:0004519">
    <property type="term" value="F:endonuclease activity"/>
    <property type="evidence" value="ECO:0007669"/>
    <property type="project" value="UniProtKB-KW"/>
</dbReference>
<dbReference type="Gene3D" id="3.90.75.20">
    <property type="match status" value="1"/>
</dbReference>
<feature type="domain" description="HNH nuclease" evidence="1">
    <location>
        <begin position="57"/>
        <end position="101"/>
    </location>
</feature>
<dbReference type="InterPro" id="IPR003615">
    <property type="entry name" value="HNH_nuc"/>
</dbReference>
<evidence type="ECO:0000259" key="1">
    <source>
        <dbReference type="Pfam" id="PF13392"/>
    </source>
</evidence>
<accession>A0A6B0HXU5</accession>
<dbReference type="InterPro" id="IPR044925">
    <property type="entry name" value="His-Me_finger_sf"/>
</dbReference>
<gene>
    <name evidence="2" type="ORF">GUL26_20100</name>
</gene>
<keyword evidence="2" id="KW-0255">Endonuclease</keyword>
<sequence>MSETLTQERLKELLRYDTETGEFTWLARKGSRALVGSKAGSNDGQGYIRIAIDGRRYRAHRLAWLYCYGKWPAAQVDHLNHRRDDNRLSNLREASHSENQRNASLCRRNTSGELGISLEASRQKWRVLISIDETGKRKHIGYFCSFEEARSARDKAYKRHGYHPNHGAKPTVA</sequence>
<dbReference type="Pfam" id="PF13392">
    <property type="entry name" value="HNH_3"/>
    <property type="match status" value="1"/>
</dbReference>
<name>A0A6B0HXU5_PSEAI</name>
<comment type="caution">
    <text evidence="2">The sequence shown here is derived from an EMBL/GenBank/DDBJ whole genome shotgun (WGS) entry which is preliminary data.</text>
</comment>
<evidence type="ECO:0000313" key="3">
    <source>
        <dbReference type="Proteomes" id="UP000644192"/>
    </source>
</evidence>
<keyword evidence="2" id="KW-0540">Nuclease</keyword>
<reference evidence="2" key="1">
    <citation type="submission" date="2020-01" db="EMBL/GenBank/DDBJ databases">
        <title>Bacteria Cultured from War Wounds Associated with the Conflict in Eastern Ukraine.</title>
        <authorList>
            <person name="Snesrud E."/>
            <person name="Galac M.R."/>
            <person name="Mc Gann P."/>
            <person name="Valentine K."/>
            <person name="Viacheslav K."/>
        </authorList>
    </citation>
    <scope>NUCLEOTIDE SEQUENCE</scope>
    <source>
        <strain evidence="2">VNMU148</strain>
    </source>
</reference>
<protein>
    <submittedName>
        <fullName evidence="2">HNH endonuclease</fullName>
    </submittedName>
</protein>
<dbReference type="AlphaFoldDB" id="A0A6B0HXU5"/>
<dbReference type="SUPFAM" id="SSF54060">
    <property type="entry name" value="His-Me finger endonucleases"/>
    <property type="match status" value="1"/>
</dbReference>
<keyword evidence="2" id="KW-0378">Hydrolase</keyword>
<proteinExistence type="predicted"/>
<dbReference type="EMBL" id="WXZT01000014">
    <property type="protein sequence ID" value="MZZ14556.1"/>
    <property type="molecule type" value="Genomic_DNA"/>
</dbReference>
<evidence type="ECO:0000313" key="2">
    <source>
        <dbReference type="EMBL" id="MZZ14556.1"/>
    </source>
</evidence>
<dbReference type="RefSeq" id="WP_031684210.1">
    <property type="nucleotide sequence ID" value="NZ_CAADKA010001674.1"/>
</dbReference>